<feature type="transmembrane region" description="Helical" evidence="1">
    <location>
        <begin position="104"/>
        <end position="124"/>
    </location>
</feature>
<feature type="transmembrane region" description="Helical" evidence="1">
    <location>
        <begin position="46"/>
        <end position="68"/>
    </location>
</feature>
<feature type="transmembrane region" description="Helical" evidence="1">
    <location>
        <begin position="149"/>
        <end position="166"/>
    </location>
</feature>
<dbReference type="OrthoDB" id="9806699at2"/>
<keyword evidence="1" id="KW-1133">Transmembrane helix</keyword>
<dbReference type="Proteomes" id="UP000321820">
    <property type="component" value="Chromosome"/>
</dbReference>
<dbReference type="EMBL" id="CP042806">
    <property type="protein sequence ID" value="QEE31082.1"/>
    <property type="molecule type" value="Genomic_DNA"/>
</dbReference>
<feature type="transmembrane region" description="Helical" evidence="1">
    <location>
        <begin position="23"/>
        <end position="39"/>
    </location>
</feature>
<keyword evidence="3" id="KW-1185">Reference proteome</keyword>
<sequence length="183" mass="19822">MTAYLVLLVAVFSRLLPHLTHSAGIGFTAVGGGLLYFGAKRNRWHAIVATLALMATDYYLTVYAYGYAFHASHYLPTWAWYAGVCLMANATLAKRQSVMRVTGAVLASATSFFVISNFFVWAWSNMYAKSLSGLAACYVAAIPFYRNDLIATGLIAGVLFGLPALVRQMTAAHEAASDSHLAH</sequence>
<evidence type="ECO:0000256" key="1">
    <source>
        <dbReference type="SAM" id="Phobius"/>
    </source>
</evidence>
<keyword evidence="1" id="KW-0812">Transmembrane</keyword>
<feature type="transmembrane region" description="Helical" evidence="1">
    <location>
        <begin position="74"/>
        <end position="92"/>
    </location>
</feature>
<keyword evidence="1" id="KW-0472">Membrane</keyword>
<dbReference type="KEGG" id="talb:FTW19_25590"/>
<accession>A0A5B9EGC3</accession>
<name>A0A5B9EGC3_9BACT</name>
<evidence type="ECO:0000313" key="2">
    <source>
        <dbReference type="EMBL" id="QEE31082.1"/>
    </source>
</evidence>
<evidence type="ECO:0000313" key="3">
    <source>
        <dbReference type="Proteomes" id="UP000321820"/>
    </source>
</evidence>
<organism evidence="2 3">
    <name type="scientific">Terriglobus albidus</name>
    <dbReference type="NCBI Taxonomy" id="1592106"/>
    <lineage>
        <taxon>Bacteria</taxon>
        <taxon>Pseudomonadati</taxon>
        <taxon>Acidobacteriota</taxon>
        <taxon>Terriglobia</taxon>
        <taxon>Terriglobales</taxon>
        <taxon>Acidobacteriaceae</taxon>
        <taxon>Terriglobus</taxon>
    </lineage>
</organism>
<dbReference type="RefSeq" id="WP_147650376.1">
    <property type="nucleotide sequence ID" value="NZ_CP042806.1"/>
</dbReference>
<proteinExistence type="predicted"/>
<reference evidence="2 3" key="1">
    <citation type="submission" date="2019-08" db="EMBL/GenBank/DDBJ databases">
        <title>Complete genome sequence of Terriglobus albidus strain ORNL.</title>
        <authorList>
            <person name="Podar M."/>
        </authorList>
    </citation>
    <scope>NUCLEOTIDE SEQUENCE [LARGE SCALE GENOMIC DNA]</scope>
    <source>
        <strain evidence="2 3">ORNL</strain>
    </source>
</reference>
<dbReference type="InterPro" id="IPR046487">
    <property type="entry name" value="DUF6580"/>
</dbReference>
<dbReference type="AlphaFoldDB" id="A0A5B9EGC3"/>
<protein>
    <submittedName>
        <fullName evidence="2">Uncharacterized protein</fullName>
    </submittedName>
</protein>
<gene>
    <name evidence="2" type="ORF">FTW19_25590</name>
</gene>
<dbReference type="Pfam" id="PF20221">
    <property type="entry name" value="DUF6580"/>
    <property type="match status" value="1"/>
</dbReference>